<dbReference type="CDD" id="cd20065">
    <property type="entry name" value="FH_FOXP2"/>
    <property type="match status" value="1"/>
</dbReference>
<dbReference type="PROSITE" id="PS00658">
    <property type="entry name" value="FORK_HEAD_2"/>
    <property type="match status" value="1"/>
</dbReference>
<dbReference type="FunFam" id="1.20.5.340:FF:000005">
    <property type="entry name" value="Forkhead box P1, isoform CRA_f"/>
    <property type="match status" value="1"/>
</dbReference>
<feature type="region of interest" description="Disordered" evidence="11">
    <location>
        <begin position="579"/>
        <end position="632"/>
    </location>
</feature>
<name>A0A3M6UVW9_POCDA</name>
<dbReference type="OrthoDB" id="5830876at2759"/>
<dbReference type="InterPro" id="IPR036388">
    <property type="entry name" value="WH-like_DNA-bd_sf"/>
</dbReference>
<evidence type="ECO:0000313" key="13">
    <source>
        <dbReference type="EMBL" id="RMX57684.1"/>
    </source>
</evidence>
<dbReference type="InterPro" id="IPR030456">
    <property type="entry name" value="TF_fork_head_CS_2"/>
</dbReference>
<evidence type="ECO:0000256" key="5">
    <source>
        <dbReference type="ARBA" id="ARBA00022833"/>
    </source>
</evidence>
<feature type="DNA-binding region" description="Fork-head" evidence="10">
    <location>
        <begin position="469"/>
        <end position="566"/>
    </location>
</feature>
<dbReference type="InterPro" id="IPR047412">
    <property type="entry name" value="FH_FOXP1_P2"/>
</dbReference>
<evidence type="ECO:0000256" key="9">
    <source>
        <dbReference type="ARBA" id="ARBA00023242"/>
    </source>
</evidence>
<evidence type="ECO:0000256" key="7">
    <source>
        <dbReference type="ARBA" id="ARBA00023125"/>
    </source>
</evidence>
<organism evidence="13 14">
    <name type="scientific">Pocillopora damicornis</name>
    <name type="common">Cauliflower coral</name>
    <name type="synonym">Millepora damicornis</name>
    <dbReference type="NCBI Taxonomy" id="46731"/>
    <lineage>
        <taxon>Eukaryota</taxon>
        <taxon>Metazoa</taxon>
        <taxon>Cnidaria</taxon>
        <taxon>Anthozoa</taxon>
        <taxon>Hexacorallia</taxon>
        <taxon>Scleractinia</taxon>
        <taxon>Astrocoeniina</taxon>
        <taxon>Pocilloporidae</taxon>
        <taxon>Pocillopora</taxon>
    </lineage>
</organism>
<dbReference type="PRINTS" id="PR00053">
    <property type="entry name" value="FORKHEAD"/>
</dbReference>
<dbReference type="OMA" id="MGTNYHR"/>
<feature type="region of interest" description="Disordered" evidence="11">
    <location>
        <begin position="1"/>
        <end position="39"/>
    </location>
</feature>
<dbReference type="GO" id="GO:0000981">
    <property type="term" value="F:DNA-binding transcription factor activity, RNA polymerase II-specific"/>
    <property type="evidence" value="ECO:0007669"/>
    <property type="project" value="TreeGrafter"/>
</dbReference>
<keyword evidence="6" id="KW-0805">Transcription regulation</keyword>
<dbReference type="SUPFAM" id="SSF46785">
    <property type="entry name" value="Winged helix' DNA-binding domain"/>
    <property type="match status" value="1"/>
</dbReference>
<feature type="domain" description="Fork-head" evidence="12">
    <location>
        <begin position="469"/>
        <end position="566"/>
    </location>
</feature>
<evidence type="ECO:0000256" key="2">
    <source>
        <dbReference type="ARBA" id="ARBA00022491"/>
    </source>
</evidence>
<keyword evidence="14" id="KW-1185">Reference proteome</keyword>
<comment type="caution">
    <text evidence="13">The sequence shown here is derived from an EMBL/GenBank/DDBJ whole genome shotgun (WGS) entry which is preliminary data.</text>
</comment>
<dbReference type="InterPro" id="IPR001766">
    <property type="entry name" value="Fork_head_dom"/>
</dbReference>
<dbReference type="SMART" id="SM00339">
    <property type="entry name" value="FH"/>
    <property type="match status" value="1"/>
</dbReference>
<dbReference type="FunFam" id="1.10.10.10:FF:000010">
    <property type="entry name" value="Forkhead box P2 isoform B"/>
    <property type="match status" value="1"/>
</dbReference>
<sequence length="731" mass="80762">MAAKSNENDGTVVASSTSRGVSVRVSSPVKSPTKTINVDVNGKGAHEPCSTSNCACGTHTSHKLMQQSKHITCSSQNCCCSREVHVPGMVYQHVTPAVANVMIDASSSPTQDTKATPKHGGVHYCSSCPPGPHTHHVYSPANCHPQQAPFMDHAHCGCQPGYVDGHFHFPHQQTPPRPVTVMAHPPPLLLRPVQPQHMQQHQAILEQELRPYFDGKWKGLGDPHLSNFGGRPQPSDGSVASANSFIGESQPAQHHPLFHRNICQWPGCEAFCENFQQFLHHLNADHALDERSTAQARVQMQVVMHLEFQMNKERERLSAMMNHLHTPKVTQHTPNTNSDLEEESHQQVPHSQAQTLLHVTHPPPPQHPHMTSLEDTPPAEHSPTLQGRQEIPMSPESPPTMGSHPLSPPPNMAAVHEMTSPSDLSVVQTPTIHMLEDKQIRMKKRTGDPDGIALDIQRSADFYQKADVRPPFTYASLIRQAILDAPEQQLTLNEIYSWFIHKFAYFRRNAATWKNAVRHNLSLHKCFMRRENVKGAVWIVDEDEYMKRRPQSKVIHSTSRMMKQERDRMMQQGALGGLPTQVNLLPVGPSGSNNASEDEGSSQEDSRKRGSDSDTGDEMPPQKRADIRDGEEVEGVVGGITKLVEFCSKDINSQLSQSQVQVKLEPPEDGPIVALNGDADSGDDHYDSNGMNGDSVMETGAQKLITECGMGTNYHRLSMTGGQLELAATAQ</sequence>
<feature type="compositionally biased region" description="Basic and acidic residues" evidence="11">
    <location>
        <begin position="620"/>
        <end position="630"/>
    </location>
</feature>
<comment type="subcellular location">
    <subcellularLocation>
        <location evidence="1 10">Nucleus</location>
    </subcellularLocation>
</comment>
<keyword evidence="7 10" id="KW-0238">DNA-binding</keyword>
<evidence type="ECO:0000256" key="10">
    <source>
        <dbReference type="PROSITE-ProRule" id="PRU00089"/>
    </source>
</evidence>
<evidence type="ECO:0000313" key="14">
    <source>
        <dbReference type="Proteomes" id="UP000275408"/>
    </source>
</evidence>
<dbReference type="Pfam" id="PF00250">
    <property type="entry name" value="Forkhead"/>
    <property type="match status" value="1"/>
</dbReference>
<evidence type="ECO:0000259" key="12">
    <source>
        <dbReference type="PROSITE" id="PS50039"/>
    </source>
</evidence>
<keyword evidence="9 10" id="KW-0539">Nucleus</keyword>
<evidence type="ECO:0000256" key="1">
    <source>
        <dbReference type="ARBA" id="ARBA00004123"/>
    </source>
</evidence>
<feature type="compositionally biased region" description="Polar residues" evidence="11">
    <location>
        <begin position="328"/>
        <end position="338"/>
    </location>
</feature>
<keyword evidence="8" id="KW-0804">Transcription</keyword>
<feature type="compositionally biased region" description="Low complexity" evidence="11">
    <location>
        <begin position="10"/>
        <end position="34"/>
    </location>
</feature>
<dbReference type="GO" id="GO:0005634">
    <property type="term" value="C:nucleus"/>
    <property type="evidence" value="ECO:0007669"/>
    <property type="project" value="UniProtKB-SubCell"/>
</dbReference>
<dbReference type="STRING" id="46731.A0A3M6UVW9"/>
<dbReference type="Gene3D" id="1.20.5.340">
    <property type="match status" value="1"/>
</dbReference>
<keyword evidence="2" id="KW-0678">Repressor</keyword>
<dbReference type="GO" id="GO:0008270">
    <property type="term" value="F:zinc ion binding"/>
    <property type="evidence" value="ECO:0007669"/>
    <property type="project" value="UniProtKB-KW"/>
</dbReference>
<gene>
    <name evidence="13" type="ORF">pdam_00004954</name>
</gene>
<dbReference type="EMBL" id="RCHS01000623">
    <property type="protein sequence ID" value="RMX57684.1"/>
    <property type="molecule type" value="Genomic_DNA"/>
</dbReference>
<proteinExistence type="predicted"/>
<evidence type="ECO:0000256" key="6">
    <source>
        <dbReference type="ARBA" id="ARBA00023015"/>
    </source>
</evidence>
<dbReference type="Pfam" id="PF16159">
    <property type="entry name" value="FOXP-CC"/>
    <property type="match status" value="1"/>
</dbReference>
<dbReference type="PANTHER" id="PTHR45796">
    <property type="entry name" value="FORKHEAD BOX P, ISOFORM C"/>
    <property type="match status" value="1"/>
</dbReference>
<dbReference type="InterPro" id="IPR032354">
    <property type="entry name" value="FOXP-CC"/>
</dbReference>
<protein>
    <recommendedName>
        <fullName evidence="12">Fork-head domain-containing protein</fullName>
    </recommendedName>
</protein>
<evidence type="ECO:0000256" key="4">
    <source>
        <dbReference type="ARBA" id="ARBA00022771"/>
    </source>
</evidence>
<dbReference type="PROSITE" id="PS50039">
    <property type="entry name" value="FORK_HEAD_3"/>
    <property type="match status" value="1"/>
</dbReference>
<dbReference type="GO" id="GO:0000978">
    <property type="term" value="F:RNA polymerase II cis-regulatory region sequence-specific DNA binding"/>
    <property type="evidence" value="ECO:0007669"/>
    <property type="project" value="TreeGrafter"/>
</dbReference>
<reference evidence="13 14" key="1">
    <citation type="journal article" date="2018" name="Sci. Rep.">
        <title>Comparative analysis of the Pocillopora damicornis genome highlights role of immune system in coral evolution.</title>
        <authorList>
            <person name="Cunning R."/>
            <person name="Bay R.A."/>
            <person name="Gillette P."/>
            <person name="Baker A.C."/>
            <person name="Traylor-Knowles N."/>
        </authorList>
    </citation>
    <scope>NUCLEOTIDE SEQUENCE [LARGE SCALE GENOMIC DNA]</scope>
    <source>
        <strain evidence="13">RSMAS</strain>
        <tissue evidence="13">Whole animal</tissue>
    </source>
</reference>
<accession>A0A3M6UVW9</accession>
<keyword evidence="3" id="KW-0479">Metal-binding</keyword>
<dbReference type="Proteomes" id="UP000275408">
    <property type="component" value="Unassembled WGS sequence"/>
</dbReference>
<dbReference type="InterPro" id="IPR036390">
    <property type="entry name" value="WH_DNA-bd_sf"/>
</dbReference>
<evidence type="ECO:0000256" key="8">
    <source>
        <dbReference type="ARBA" id="ARBA00023163"/>
    </source>
</evidence>
<keyword evidence="5" id="KW-0862">Zinc</keyword>
<dbReference type="PANTHER" id="PTHR45796:SF4">
    <property type="entry name" value="FORKHEAD BOX P, ISOFORM C"/>
    <property type="match status" value="1"/>
</dbReference>
<evidence type="ECO:0000256" key="11">
    <source>
        <dbReference type="SAM" id="MobiDB-lite"/>
    </source>
</evidence>
<feature type="region of interest" description="Disordered" evidence="11">
    <location>
        <begin position="326"/>
        <end position="407"/>
    </location>
</feature>
<dbReference type="Gene3D" id="1.10.10.10">
    <property type="entry name" value="Winged helix-like DNA-binding domain superfamily/Winged helix DNA-binding domain"/>
    <property type="match status" value="1"/>
</dbReference>
<dbReference type="InterPro" id="IPR050998">
    <property type="entry name" value="FOXP"/>
</dbReference>
<evidence type="ECO:0000256" key="3">
    <source>
        <dbReference type="ARBA" id="ARBA00022723"/>
    </source>
</evidence>
<dbReference type="AlphaFoldDB" id="A0A3M6UVW9"/>
<keyword evidence="4" id="KW-0863">Zinc-finger</keyword>